<dbReference type="PANTHER" id="PTHR43245:SF13">
    <property type="entry name" value="UDP-D-APIOSE_UDP-D-XYLOSE SYNTHASE 2"/>
    <property type="match status" value="1"/>
</dbReference>
<dbReference type="InterPro" id="IPR050177">
    <property type="entry name" value="Lipid_A_modif_metabolic_enz"/>
</dbReference>
<dbReference type="Gene3D" id="3.40.50.720">
    <property type="entry name" value="NAD(P)-binding Rossmann-like Domain"/>
    <property type="match status" value="1"/>
</dbReference>
<sequence length="274" mass="30784">MSKYTVFGGGGFIGSEFVKTLKLLNHDVYVPDRNALDVFERDLGIIIYCAGYGDCIRDPFNVLQANTILLSELLKKAKFDKLIYLSSTRVYMNSECSMVGNNLTIEFNDNRKLFNLTKLAAEELCAKSNRNCLIIRPSNVFGAALKSDLFLPSITRNAILNNVVDMYVDKLYAKDYIFVSDLVRATLDILNVNNSNFKIVNVASGENTTAKDIADVLVRHIGCKVIWHENIATNETFPITDVSYMNDCISFKPLNVLDALESMIEEFKGQLNDK</sequence>
<dbReference type="EMBL" id="MT898307">
    <property type="protein sequence ID" value="QOS25874.1"/>
    <property type="molecule type" value="Genomic_DNA"/>
</dbReference>
<organism evidence="2">
    <name type="scientific">Vibrio parahaemolyticus</name>
    <dbReference type="NCBI Taxonomy" id="670"/>
    <lineage>
        <taxon>Bacteria</taxon>
        <taxon>Pseudomonadati</taxon>
        <taxon>Pseudomonadota</taxon>
        <taxon>Gammaproteobacteria</taxon>
        <taxon>Vibrionales</taxon>
        <taxon>Vibrionaceae</taxon>
        <taxon>Vibrio</taxon>
    </lineage>
</organism>
<name>A0A7M1WFI4_VIBPH</name>
<dbReference type="InterPro" id="IPR001509">
    <property type="entry name" value="Epimerase_deHydtase"/>
</dbReference>
<dbReference type="CDD" id="cd08946">
    <property type="entry name" value="SDR_e"/>
    <property type="match status" value="1"/>
</dbReference>
<proteinExistence type="predicted"/>
<dbReference type="RefSeq" id="WP_274020670.1">
    <property type="nucleotide sequence ID" value="NZ_JAQBMQ010000008.1"/>
</dbReference>
<protein>
    <submittedName>
        <fullName evidence="2">dTDP-glucose 4,6-dehydratase</fullName>
        <ecNumber evidence="2">4.2.1.46</ecNumber>
    </submittedName>
</protein>
<feature type="domain" description="NAD-dependent epimerase/dehydratase" evidence="1">
    <location>
        <begin position="5"/>
        <end position="203"/>
    </location>
</feature>
<accession>A0A7M1WFI4</accession>
<dbReference type="AlphaFoldDB" id="A0A7M1WFI4"/>
<dbReference type="PANTHER" id="PTHR43245">
    <property type="entry name" value="BIFUNCTIONAL POLYMYXIN RESISTANCE PROTEIN ARNA"/>
    <property type="match status" value="1"/>
</dbReference>
<dbReference type="SUPFAM" id="SSF51735">
    <property type="entry name" value="NAD(P)-binding Rossmann-fold domains"/>
    <property type="match status" value="1"/>
</dbReference>
<dbReference type="InterPro" id="IPR036291">
    <property type="entry name" value="NAD(P)-bd_dom_sf"/>
</dbReference>
<reference evidence="2" key="1">
    <citation type="submission" date="2020-08" db="EMBL/GenBank/DDBJ databases">
        <title>Genetic structure, function and evolution of capsule biosynthesis loci in Vibrio parahaemolyticus.</title>
        <authorList>
            <person name="Li L."/>
            <person name="Bian S."/>
        </authorList>
    </citation>
    <scope>NUCLEOTIDE SEQUENCE</scope>
    <source>
        <strain evidence="2">VP236</strain>
    </source>
</reference>
<keyword evidence="2" id="KW-0456">Lyase</keyword>
<dbReference type="Pfam" id="PF01370">
    <property type="entry name" value="Epimerase"/>
    <property type="match status" value="1"/>
</dbReference>
<gene>
    <name evidence="2" type="primary">rfbB_2</name>
    <name evidence="2" type="ORF">VP236_00012</name>
</gene>
<evidence type="ECO:0000313" key="2">
    <source>
        <dbReference type="EMBL" id="QOS25874.1"/>
    </source>
</evidence>
<evidence type="ECO:0000259" key="1">
    <source>
        <dbReference type="Pfam" id="PF01370"/>
    </source>
</evidence>
<dbReference type="EC" id="4.2.1.46" evidence="2"/>
<dbReference type="GO" id="GO:0008460">
    <property type="term" value="F:dTDP-glucose 4,6-dehydratase activity"/>
    <property type="evidence" value="ECO:0007669"/>
    <property type="project" value="UniProtKB-EC"/>
</dbReference>